<feature type="domain" description="ABM" evidence="1">
    <location>
        <begin position="3"/>
        <end position="91"/>
    </location>
</feature>
<dbReference type="Pfam" id="PF03992">
    <property type="entry name" value="ABM"/>
    <property type="match status" value="1"/>
</dbReference>
<dbReference type="AlphaFoldDB" id="A0A919G7J5"/>
<dbReference type="InterPro" id="IPR007138">
    <property type="entry name" value="ABM_dom"/>
</dbReference>
<dbReference type="EMBL" id="BNBO01000039">
    <property type="protein sequence ID" value="GHH78858.1"/>
    <property type="molecule type" value="Genomic_DNA"/>
</dbReference>
<name>A0A919G7J5_9ACTN</name>
<dbReference type="RefSeq" id="WP_190213650.1">
    <property type="nucleotide sequence ID" value="NZ_BNBO01000039.1"/>
</dbReference>
<dbReference type="Proteomes" id="UP000617734">
    <property type="component" value="Unassembled WGS sequence"/>
</dbReference>
<gene>
    <name evidence="2" type="ORF">GCM10018781_55470</name>
</gene>
<dbReference type="PROSITE" id="PS51725">
    <property type="entry name" value="ABM"/>
    <property type="match status" value="1"/>
</dbReference>
<evidence type="ECO:0000313" key="3">
    <source>
        <dbReference type="Proteomes" id="UP000617734"/>
    </source>
</evidence>
<dbReference type="Gene3D" id="3.30.70.100">
    <property type="match status" value="1"/>
</dbReference>
<organism evidence="2 3">
    <name type="scientific">Kitasatospora indigofera</name>
    <dbReference type="NCBI Taxonomy" id="67307"/>
    <lineage>
        <taxon>Bacteria</taxon>
        <taxon>Bacillati</taxon>
        <taxon>Actinomycetota</taxon>
        <taxon>Actinomycetes</taxon>
        <taxon>Kitasatosporales</taxon>
        <taxon>Streptomycetaceae</taxon>
        <taxon>Kitasatospora</taxon>
    </lineage>
</organism>
<keyword evidence="3" id="KW-1185">Reference proteome</keyword>
<comment type="caution">
    <text evidence="2">The sequence shown here is derived from an EMBL/GenBank/DDBJ whole genome shotgun (WGS) entry which is preliminary data.</text>
</comment>
<dbReference type="GeneID" id="95355903"/>
<sequence>MPIVVVADWLAAPGQEQRVADLLATLARAALAEPGVTAFRSLRSLRDPAAFVVLAEYTDRRAAEAHHAGDRYRELVQDTLAPLLIDRQTEFHTEL</sequence>
<proteinExistence type="predicted"/>
<reference evidence="2" key="2">
    <citation type="submission" date="2020-09" db="EMBL/GenBank/DDBJ databases">
        <authorList>
            <person name="Sun Q."/>
            <person name="Ohkuma M."/>
        </authorList>
    </citation>
    <scope>NUCLEOTIDE SEQUENCE</scope>
    <source>
        <strain evidence="2">JCM 4646</strain>
    </source>
</reference>
<evidence type="ECO:0000313" key="2">
    <source>
        <dbReference type="EMBL" id="GHH78858.1"/>
    </source>
</evidence>
<dbReference type="InterPro" id="IPR011008">
    <property type="entry name" value="Dimeric_a/b-barrel"/>
</dbReference>
<protein>
    <recommendedName>
        <fullName evidence="1">ABM domain-containing protein</fullName>
    </recommendedName>
</protein>
<reference evidence="2" key="1">
    <citation type="journal article" date="2014" name="Int. J. Syst. Evol. Microbiol.">
        <title>Complete genome sequence of Corynebacterium casei LMG S-19264T (=DSM 44701T), isolated from a smear-ripened cheese.</title>
        <authorList>
            <consortium name="US DOE Joint Genome Institute (JGI-PGF)"/>
            <person name="Walter F."/>
            <person name="Albersmeier A."/>
            <person name="Kalinowski J."/>
            <person name="Ruckert C."/>
        </authorList>
    </citation>
    <scope>NUCLEOTIDE SEQUENCE</scope>
    <source>
        <strain evidence="2">JCM 4646</strain>
    </source>
</reference>
<dbReference type="SUPFAM" id="SSF54909">
    <property type="entry name" value="Dimeric alpha+beta barrel"/>
    <property type="match status" value="1"/>
</dbReference>
<evidence type="ECO:0000259" key="1">
    <source>
        <dbReference type="PROSITE" id="PS51725"/>
    </source>
</evidence>
<accession>A0A919G7J5</accession>